<accession>A0AAW1ZAZ5</accession>
<evidence type="ECO:0000313" key="1">
    <source>
        <dbReference type="EMBL" id="KAK9958545.1"/>
    </source>
</evidence>
<name>A0AAW1ZAZ5_CULAL</name>
<dbReference type="AlphaFoldDB" id="A0AAW1ZAZ5"/>
<proteinExistence type="predicted"/>
<dbReference type="EMBL" id="JAWDJR010000018">
    <property type="protein sequence ID" value="KAK9958545.1"/>
    <property type="molecule type" value="Genomic_DNA"/>
</dbReference>
<evidence type="ECO:0000313" key="2">
    <source>
        <dbReference type="Proteomes" id="UP001479290"/>
    </source>
</evidence>
<comment type="caution">
    <text evidence="1">The sequence shown here is derived from an EMBL/GenBank/DDBJ whole genome shotgun (WGS) entry which is preliminary data.</text>
</comment>
<sequence>ISSNSNGSSSTCRIKLFIVSAFDLLCTASFSSYDPDAIPTGFCPARYIKLQPVHGSSSPRVW</sequence>
<feature type="non-terminal residue" evidence="1">
    <location>
        <position position="1"/>
    </location>
</feature>
<protein>
    <submittedName>
        <fullName evidence="1">Uncharacterized protein</fullName>
    </submittedName>
</protein>
<keyword evidence="2" id="KW-1185">Reference proteome</keyword>
<reference evidence="1 2" key="1">
    <citation type="submission" date="2024-05" db="EMBL/GenBank/DDBJ databases">
        <title>A high-quality chromosomal-level genome assembly of Topmouth culter (Culter alburnus).</title>
        <authorList>
            <person name="Zhao H."/>
        </authorList>
    </citation>
    <scope>NUCLEOTIDE SEQUENCE [LARGE SCALE GENOMIC DNA]</scope>
    <source>
        <strain evidence="1">CATC2023</strain>
        <tissue evidence="1">Muscle</tissue>
    </source>
</reference>
<gene>
    <name evidence="1" type="ORF">ABG768_010658</name>
</gene>
<organism evidence="1 2">
    <name type="scientific">Culter alburnus</name>
    <name type="common">Topmouth culter</name>
    <dbReference type="NCBI Taxonomy" id="194366"/>
    <lineage>
        <taxon>Eukaryota</taxon>
        <taxon>Metazoa</taxon>
        <taxon>Chordata</taxon>
        <taxon>Craniata</taxon>
        <taxon>Vertebrata</taxon>
        <taxon>Euteleostomi</taxon>
        <taxon>Actinopterygii</taxon>
        <taxon>Neopterygii</taxon>
        <taxon>Teleostei</taxon>
        <taxon>Ostariophysi</taxon>
        <taxon>Cypriniformes</taxon>
        <taxon>Xenocyprididae</taxon>
        <taxon>Xenocypridinae</taxon>
        <taxon>Culter</taxon>
    </lineage>
</organism>
<dbReference type="Proteomes" id="UP001479290">
    <property type="component" value="Unassembled WGS sequence"/>
</dbReference>